<dbReference type="GO" id="GO:0035438">
    <property type="term" value="F:cyclic-di-GMP binding"/>
    <property type="evidence" value="ECO:0007669"/>
    <property type="project" value="InterPro"/>
</dbReference>
<dbReference type="InterPro" id="IPR027021">
    <property type="entry name" value="C-di-GMP_BP_PA4608"/>
</dbReference>
<dbReference type="Gene3D" id="2.40.10.220">
    <property type="entry name" value="predicted glycosyltransferase like domains"/>
    <property type="match status" value="1"/>
</dbReference>
<gene>
    <name evidence="2" type="ORF">MNBD_GAMMA09-2739</name>
</gene>
<proteinExistence type="predicted"/>
<organism evidence="2">
    <name type="scientific">hydrothermal vent metagenome</name>
    <dbReference type="NCBI Taxonomy" id="652676"/>
    <lineage>
        <taxon>unclassified sequences</taxon>
        <taxon>metagenomes</taxon>
        <taxon>ecological metagenomes</taxon>
    </lineage>
</organism>
<dbReference type="EMBL" id="UOFI01000098">
    <property type="protein sequence ID" value="VAW67413.1"/>
    <property type="molecule type" value="Genomic_DNA"/>
</dbReference>
<dbReference type="InterPro" id="IPR009875">
    <property type="entry name" value="PilZ_domain"/>
</dbReference>
<evidence type="ECO:0000313" key="2">
    <source>
        <dbReference type="EMBL" id="VAW67413.1"/>
    </source>
</evidence>
<reference evidence="2" key="1">
    <citation type="submission" date="2018-06" db="EMBL/GenBank/DDBJ databases">
        <authorList>
            <person name="Zhirakovskaya E."/>
        </authorList>
    </citation>
    <scope>NUCLEOTIDE SEQUENCE</scope>
</reference>
<dbReference type="PIRSF" id="PIRSF028141">
    <property type="entry name" value="C-di-GMP_BP_PA4608"/>
    <property type="match status" value="1"/>
</dbReference>
<dbReference type="Pfam" id="PF07238">
    <property type="entry name" value="PilZ"/>
    <property type="match status" value="1"/>
</dbReference>
<accession>A0A3B0XTF3</accession>
<name>A0A3B0XTF3_9ZZZZ</name>
<sequence>MNNSESEKERRHYKRIPFIAEVLVRNGDRQWTCGLEDISLKGMLVLAPESVEPQQSEVYLVELVLGEGATISIQARISHITENHWGLQWENIDIDGLTHLRRLLELNMVDPAEMHRELAELG</sequence>
<protein>
    <recommendedName>
        <fullName evidence="1">PilZ domain-containing protein</fullName>
    </recommendedName>
</protein>
<evidence type="ECO:0000259" key="1">
    <source>
        <dbReference type="Pfam" id="PF07238"/>
    </source>
</evidence>
<dbReference type="SUPFAM" id="SSF141371">
    <property type="entry name" value="PilZ domain-like"/>
    <property type="match status" value="1"/>
</dbReference>
<dbReference type="AlphaFoldDB" id="A0A3B0XTF3"/>
<feature type="domain" description="PilZ" evidence="1">
    <location>
        <begin position="9"/>
        <end position="105"/>
    </location>
</feature>